<evidence type="ECO:0000256" key="2">
    <source>
        <dbReference type="ARBA" id="ARBA00004286"/>
    </source>
</evidence>
<dbReference type="InterPro" id="IPR027417">
    <property type="entry name" value="P-loop_NTPase"/>
</dbReference>
<evidence type="ECO:0000256" key="9">
    <source>
        <dbReference type="ARBA" id="ARBA00023172"/>
    </source>
</evidence>
<dbReference type="Pfam" id="PF02463">
    <property type="entry name" value="SMC_N"/>
    <property type="match status" value="1"/>
</dbReference>
<evidence type="ECO:0000256" key="1">
    <source>
        <dbReference type="ARBA" id="ARBA00004123"/>
    </source>
</evidence>
<dbReference type="STRING" id="535722.E4UY37"/>
<feature type="region of interest" description="Disordered" evidence="13">
    <location>
        <begin position="1"/>
        <end position="62"/>
    </location>
</feature>
<dbReference type="PANTHER" id="PTHR19306:SF6">
    <property type="entry name" value="STRUCTURAL MAINTENANCE OF CHROMOSOMES PROTEIN 6"/>
    <property type="match status" value="1"/>
</dbReference>
<evidence type="ECO:0000256" key="3">
    <source>
        <dbReference type="ARBA" id="ARBA00006793"/>
    </source>
</evidence>
<evidence type="ECO:0000256" key="8">
    <source>
        <dbReference type="ARBA" id="ARBA00023054"/>
    </source>
</evidence>
<feature type="coiled-coil region" evidence="12">
    <location>
        <begin position="711"/>
        <end position="839"/>
    </location>
</feature>
<evidence type="ECO:0000256" key="6">
    <source>
        <dbReference type="ARBA" id="ARBA00022763"/>
    </source>
</evidence>
<keyword evidence="8 12" id="KW-0175">Coiled coil</keyword>
<evidence type="ECO:0000313" key="15">
    <source>
        <dbReference type="EMBL" id="EFR02817.1"/>
    </source>
</evidence>
<reference evidence="16" key="1">
    <citation type="journal article" date="2012" name="MBio">
        <title>Comparative genome analysis of Trichophyton rubrum and related dermatophytes reveals candidate genes involved in infection.</title>
        <authorList>
            <person name="Martinez D.A."/>
            <person name="Oliver B.G."/>
            <person name="Graeser Y."/>
            <person name="Goldberg J.M."/>
            <person name="Li W."/>
            <person name="Martinez-Rossi N.M."/>
            <person name="Monod M."/>
            <person name="Shelest E."/>
            <person name="Barton R.C."/>
            <person name="Birch E."/>
            <person name="Brakhage A.A."/>
            <person name="Chen Z."/>
            <person name="Gurr S.J."/>
            <person name="Heiman D."/>
            <person name="Heitman J."/>
            <person name="Kosti I."/>
            <person name="Rossi A."/>
            <person name="Saif S."/>
            <person name="Samalova M."/>
            <person name="Saunders C.W."/>
            <person name="Shea T."/>
            <person name="Summerbell R.C."/>
            <person name="Xu J."/>
            <person name="Young S."/>
            <person name="Zeng Q."/>
            <person name="Birren B.W."/>
            <person name="Cuomo C.A."/>
            <person name="White T.C."/>
        </authorList>
    </citation>
    <scope>NUCLEOTIDE SEQUENCE [LARGE SCALE GENOMIC DNA]</scope>
    <source>
        <strain evidence="16">ATCC MYA-4604 / CBS 118893</strain>
    </source>
</reference>
<dbReference type="GO" id="GO:0005524">
    <property type="term" value="F:ATP binding"/>
    <property type="evidence" value="ECO:0007669"/>
    <property type="project" value="UniProtKB-KW"/>
</dbReference>
<dbReference type="PANTHER" id="PTHR19306">
    <property type="entry name" value="STRUCTURAL MAINTENANCE OF CHROMOSOMES 5,6 SMC5, SMC6"/>
    <property type="match status" value="1"/>
</dbReference>
<feature type="coiled-coil region" evidence="12">
    <location>
        <begin position="918"/>
        <end position="956"/>
    </location>
</feature>
<evidence type="ECO:0000256" key="10">
    <source>
        <dbReference type="ARBA" id="ARBA00023204"/>
    </source>
</evidence>
<proteinExistence type="inferred from homology"/>
<keyword evidence="6" id="KW-0227">DNA damage</keyword>
<dbReference type="OMA" id="MCHDHFY"/>
<feature type="coiled-coil region" evidence="12">
    <location>
        <begin position="323"/>
        <end position="484"/>
    </location>
</feature>
<gene>
    <name evidence="15" type="ORF">MGYG_09099</name>
</gene>
<evidence type="ECO:0000256" key="7">
    <source>
        <dbReference type="ARBA" id="ARBA00022840"/>
    </source>
</evidence>
<evidence type="ECO:0000259" key="14">
    <source>
        <dbReference type="Pfam" id="PF02463"/>
    </source>
</evidence>
<feature type="compositionally biased region" description="Polar residues" evidence="13">
    <location>
        <begin position="10"/>
        <end position="21"/>
    </location>
</feature>
<dbReference type="GeneID" id="10028507"/>
<dbReference type="InParanoid" id="E4UY37"/>
<comment type="similarity">
    <text evidence="3">Belongs to the SMC family. SMC6 subfamily.</text>
</comment>
<feature type="compositionally biased region" description="Low complexity" evidence="13">
    <location>
        <begin position="35"/>
        <end position="53"/>
    </location>
</feature>
<keyword evidence="16" id="KW-1185">Reference proteome</keyword>
<feature type="coiled-coil region" evidence="12">
    <location>
        <begin position="256"/>
        <end position="297"/>
    </location>
</feature>
<evidence type="ECO:0000256" key="12">
    <source>
        <dbReference type="SAM" id="Coils"/>
    </source>
</evidence>
<keyword evidence="7" id="KW-0067">ATP-binding</keyword>
<evidence type="ECO:0000256" key="4">
    <source>
        <dbReference type="ARBA" id="ARBA00022454"/>
    </source>
</evidence>
<dbReference type="GO" id="GO:0030915">
    <property type="term" value="C:Smc5-Smc6 complex"/>
    <property type="evidence" value="ECO:0007669"/>
    <property type="project" value="TreeGrafter"/>
</dbReference>
<dbReference type="RefSeq" id="XP_003173228.1">
    <property type="nucleotide sequence ID" value="XM_003173180.1"/>
</dbReference>
<dbReference type="OrthoDB" id="10265785at2759"/>
<keyword evidence="9" id="KW-0233">DNA recombination</keyword>
<accession>E4UY37</accession>
<dbReference type="GO" id="GO:0003684">
    <property type="term" value="F:damaged DNA binding"/>
    <property type="evidence" value="ECO:0007669"/>
    <property type="project" value="TreeGrafter"/>
</dbReference>
<evidence type="ECO:0000256" key="5">
    <source>
        <dbReference type="ARBA" id="ARBA00022741"/>
    </source>
</evidence>
<dbReference type="Proteomes" id="UP000002669">
    <property type="component" value="Unassembled WGS sequence"/>
</dbReference>
<comment type="subcellular location">
    <subcellularLocation>
        <location evidence="2">Chromosome</location>
    </subcellularLocation>
    <subcellularLocation>
        <location evidence="1">Nucleus</location>
    </subcellularLocation>
</comment>
<sequence length="1130" mass="127003">MKRGQGTAEPGSSSEGDASTNKRPRISDVLENEDGASSGSEKSGSSDSSSSAGPEEDAEEAEIGLRSTQAVHEKHSRRQENVAAEHGIIERVDCYNFMCHEHFSVELGPLINFIVGKNGSGKSAILTALTLCLGGKASATNRGQSLKSFVKEGKESATIIVRIKNQGDGAYLPDMYGDSIIVERHFTRSGSSGFRLKSKSGTIVSTRRADLDSITDYFALQMDNPMNVLSQDMARQFLSTSSPVEKYKLFMKGVQLEQLDQDYHMMEESIDQLLNKLKDHQDQLTVLETNRNNARARLAQSDRHESLRARIRHLRAQTAWIQVEEQERLRDSLIAEIAETRARIEQLESEAENRDAEFQAADEEVNEATEAVRVAKEAHAALDDSRAEIKQRYDEAVKERTGLQAQQAMIREHLMDNKRTIADTQKQIAEENARLEALNGGATAAKLAELEEKKAAATAAKDKYNNHKEGADRLERAVSKAEEAAGEKRGPIGVKKTEITDAESQLRTLMRDSRGKQDGFNERMPLLLRAIAAERGFDQPPVGPLGQHVRLLQPKWSSILENAFGATLTSFVVTSKRDMNVLSGIMQRVNCVCPIFIGNSQGRIDTTDHEPDPQFDTALRVLEIDNDMVRRQLVINHGIEQMLLIENVEEASTIMFDGTRPRNARRCYCIDSRDRRRGIHLAFSRNGDPNQSPIAAFTGRPRMKTDIDIQIRLQREVIDTLKQDLGRLEQEYRTAVQHLQRQKQMLAIHKNQEHELFVESQKAEDKADELKDSIDDDRNQDGRLEALTSAMKEAEEEMKLHERSFEDCVNAKDEATAKVKEIKRELAAKDAEISSVSENTRKAETELLRKSNKRHAALVGKNDAIATTDTAKAQVTQIERRQEDTTARITDFIQKASMVSPRVLIDQGETEISLAEKLERLDRDLRRYDSQMGASREEIAAAAAEADAKYERSQNEIVGFRTLAQMLKNSLVHRQERWQKFRAHITSRAKIQFMYLLSERGFRGRILANHKRKILDIQVVEPDSTKDGISRGARTLSGGEKSFSQICLLLSLWEAMGSPIRCLDEFDVYMDSVNRKMAIDILMYAARCSVGRQYILITPGSRSEITAAPDVRVKELAEPERGQRTLSFAQ</sequence>
<evidence type="ECO:0000256" key="13">
    <source>
        <dbReference type="SAM" id="MobiDB-lite"/>
    </source>
</evidence>
<dbReference type="InterPro" id="IPR003395">
    <property type="entry name" value="RecF/RecN/SMC_N"/>
</dbReference>
<keyword evidence="5" id="KW-0547">Nucleotide-binding</keyword>
<evidence type="ECO:0000256" key="11">
    <source>
        <dbReference type="ARBA" id="ARBA00023242"/>
    </source>
</evidence>
<dbReference type="eggNOG" id="KOG0250">
    <property type="taxonomic scope" value="Eukaryota"/>
</dbReference>
<dbReference type="SUPFAM" id="SSF52540">
    <property type="entry name" value="P-loop containing nucleoside triphosphate hydrolases"/>
    <property type="match status" value="1"/>
</dbReference>
<evidence type="ECO:0000313" key="16">
    <source>
        <dbReference type="Proteomes" id="UP000002669"/>
    </source>
</evidence>
<dbReference type="GO" id="GO:0000724">
    <property type="term" value="P:double-strand break repair via homologous recombination"/>
    <property type="evidence" value="ECO:0007669"/>
    <property type="project" value="TreeGrafter"/>
</dbReference>
<keyword evidence="4" id="KW-0158">Chromosome</keyword>
<keyword evidence="10" id="KW-0234">DNA repair</keyword>
<dbReference type="GO" id="GO:0035861">
    <property type="term" value="C:site of double-strand break"/>
    <property type="evidence" value="ECO:0007669"/>
    <property type="project" value="TreeGrafter"/>
</dbReference>
<dbReference type="EMBL" id="DS989825">
    <property type="protein sequence ID" value="EFR02817.1"/>
    <property type="molecule type" value="Genomic_DNA"/>
</dbReference>
<dbReference type="VEuPathDB" id="FungiDB:MGYG_09099"/>
<keyword evidence="11" id="KW-0539">Nucleus</keyword>
<feature type="domain" description="RecF/RecN/SMC N-terminal" evidence="14">
    <location>
        <begin position="89"/>
        <end position="1098"/>
    </location>
</feature>
<name>E4UY37_ARTGP</name>
<dbReference type="GO" id="GO:0005634">
    <property type="term" value="C:nucleus"/>
    <property type="evidence" value="ECO:0007669"/>
    <property type="project" value="UniProtKB-SubCell"/>
</dbReference>
<organism evidence="16">
    <name type="scientific">Arthroderma gypseum (strain ATCC MYA-4604 / CBS 118893)</name>
    <name type="common">Microsporum gypseum</name>
    <dbReference type="NCBI Taxonomy" id="535722"/>
    <lineage>
        <taxon>Eukaryota</taxon>
        <taxon>Fungi</taxon>
        <taxon>Dikarya</taxon>
        <taxon>Ascomycota</taxon>
        <taxon>Pezizomycotina</taxon>
        <taxon>Eurotiomycetes</taxon>
        <taxon>Eurotiomycetidae</taxon>
        <taxon>Onygenales</taxon>
        <taxon>Arthrodermataceae</taxon>
        <taxon>Nannizzia</taxon>
    </lineage>
</organism>
<protein>
    <recommendedName>
        <fullName evidence="14">RecF/RecN/SMC N-terminal domain-containing protein</fullName>
    </recommendedName>
</protein>
<dbReference type="GO" id="GO:0003697">
    <property type="term" value="F:single-stranded DNA binding"/>
    <property type="evidence" value="ECO:0007669"/>
    <property type="project" value="TreeGrafter"/>
</dbReference>
<dbReference type="HOGENOM" id="CLU_009063_0_0_1"/>
<dbReference type="Gene3D" id="3.40.50.300">
    <property type="entry name" value="P-loop containing nucleotide triphosphate hydrolases"/>
    <property type="match status" value="2"/>
</dbReference>
<dbReference type="AlphaFoldDB" id="E4UY37"/>
<dbReference type="FunCoup" id="E4UY37">
    <property type="interactions" value="788"/>
</dbReference>